<reference evidence="2" key="1">
    <citation type="submission" date="2013-04" db="EMBL/GenBank/DDBJ databases">
        <authorList>
            <person name="Qu J."/>
            <person name="Murali S.C."/>
            <person name="Bandaranaike D."/>
            <person name="Bellair M."/>
            <person name="Blankenburg K."/>
            <person name="Chao H."/>
            <person name="Dinh H."/>
            <person name="Doddapaneni H."/>
            <person name="Downs B."/>
            <person name="Dugan-Rocha S."/>
            <person name="Elkadiri S."/>
            <person name="Gnanaolivu R.D."/>
            <person name="Hernandez B."/>
            <person name="Javaid M."/>
            <person name="Jayaseelan J.C."/>
            <person name="Lee S."/>
            <person name="Li M."/>
            <person name="Ming W."/>
            <person name="Munidasa M."/>
            <person name="Muniz J."/>
            <person name="Nguyen L."/>
            <person name="Ongeri F."/>
            <person name="Osuji N."/>
            <person name="Pu L.-L."/>
            <person name="Puazo M."/>
            <person name="Qu C."/>
            <person name="Quiroz J."/>
            <person name="Raj R."/>
            <person name="Weissenberger G."/>
            <person name="Xin Y."/>
            <person name="Zou X."/>
            <person name="Han Y."/>
            <person name="Richards S."/>
            <person name="Worley K."/>
            <person name="Muzny D."/>
            <person name="Gibbs R."/>
        </authorList>
    </citation>
    <scope>NUCLEOTIDE SEQUENCE</scope>
    <source>
        <strain evidence="2">Sampled in the wild</strain>
    </source>
</reference>
<gene>
    <name evidence="2" type="ORF">J437_LFUL006299</name>
</gene>
<dbReference type="Proteomes" id="UP000792457">
    <property type="component" value="Unassembled WGS sequence"/>
</dbReference>
<keyword evidence="3" id="KW-1185">Reference proteome</keyword>
<comment type="caution">
    <text evidence="2">The sequence shown here is derived from an EMBL/GenBank/DDBJ whole genome shotgun (WGS) entry which is preliminary data.</text>
</comment>
<protein>
    <submittedName>
        <fullName evidence="2">Uncharacterized protein</fullName>
    </submittedName>
</protein>
<sequence length="111" mass="12286">MCASNKGSDIAVFGTNNENTNDEVTRYLGGYISSNESLWRKRWIPRFQLPSVASSTDVDVYQETSESGGRERKLKAKSDPGMTDIMGIHNLNPDVKGLMDGNLKNKSSRTV</sequence>
<evidence type="ECO:0000313" key="2">
    <source>
        <dbReference type="EMBL" id="KAG8226775.1"/>
    </source>
</evidence>
<name>A0A8K0NW69_LADFU</name>
<reference evidence="2" key="2">
    <citation type="submission" date="2017-10" db="EMBL/GenBank/DDBJ databases">
        <title>Ladona fulva Genome sequencing and assembly.</title>
        <authorList>
            <person name="Murali S."/>
            <person name="Richards S."/>
            <person name="Bandaranaike D."/>
            <person name="Bellair M."/>
            <person name="Blankenburg K."/>
            <person name="Chao H."/>
            <person name="Dinh H."/>
            <person name="Doddapaneni H."/>
            <person name="Dugan-Rocha S."/>
            <person name="Elkadiri S."/>
            <person name="Gnanaolivu R."/>
            <person name="Hernandez B."/>
            <person name="Skinner E."/>
            <person name="Javaid M."/>
            <person name="Lee S."/>
            <person name="Li M."/>
            <person name="Ming W."/>
            <person name="Munidasa M."/>
            <person name="Muniz J."/>
            <person name="Nguyen L."/>
            <person name="Hughes D."/>
            <person name="Osuji N."/>
            <person name="Pu L.-L."/>
            <person name="Puazo M."/>
            <person name="Qu C."/>
            <person name="Quiroz J."/>
            <person name="Raj R."/>
            <person name="Weissenberger G."/>
            <person name="Xin Y."/>
            <person name="Zou X."/>
            <person name="Han Y."/>
            <person name="Worley K."/>
            <person name="Muzny D."/>
            <person name="Gibbs R."/>
        </authorList>
    </citation>
    <scope>NUCLEOTIDE SEQUENCE</scope>
    <source>
        <strain evidence="2">Sampled in the wild</strain>
    </source>
</reference>
<organism evidence="2 3">
    <name type="scientific">Ladona fulva</name>
    <name type="common">Scarce chaser dragonfly</name>
    <name type="synonym">Libellula fulva</name>
    <dbReference type="NCBI Taxonomy" id="123851"/>
    <lineage>
        <taxon>Eukaryota</taxon>
        <taxon>Metazoa</taxon>
        <taxon>Ecdysozoa</taxon>
        <taxon>Arthropoda</taxon>
        <taxon>Hexapoda</taxon>
        <taxon>Insecta</taxon>
        <taxon>Pterygota</taxon>
        <taxon>Palaeoptera</taxon>
        <taxon>Odonata</taxon>
        <taxon>Epiprocta</taxon>
        <taxon>Anisoptera</taxon>
        <taxon>Libelluloidea</taxon>
        <taxon>Libellulidae</taxon>
        <taxon>Ladona</taxon>
    </lineage>
</organism>
<feature type="region of interest" description="Disordered" evidence="1">
    <location>
        <begin position="59"/>
        <end position="84"/>
    </location>
</feature>
<dbReference type="EMBL" id="KZ308296">
    <property type="protein sequence ID" value="KAG8226775.1"/>
    <property type="molecule type" value="Genomic_DNA"/>
</dbReference>
<accession>A0A8K0NW69</accession>
<dbReference type="AlphaFoldDB" id="A0A8K0NW69"/>
<proteinExistence type="predicted"/>
<evidence type="ECO:0000256" key="1">
    <source>
        <dbReference type="SAM" id="MobiDB-lite"/>
    </source>
</evidence>
<evidence type="ECO:0000313" key="3">
    <source>
        <dbReference type="Proteomes" id="UP000792457"/>
    </source>
</evidence>